<dbReference type="Gene3D" id="3.40.570.10">
    <property type="entry name" value="Extracellular Endonuclease, subunit A"/>
    <property type="match status" value="1"/>
</dbReference>
<dbReference type="EMBL" id="KI660255">
    <property type="protein sequence ID" value="ETN76051.1"/>
    <property type="molecule type" value="Genomic_DNA"/>
</dbReference>
<protein>
    <submittedName>
        <fullName evidence="3">Uncharacterized protein</fullName>
    </submittedName>
</protein>
<evidence type="ECO:0000256" key="2">
    <source>
        <dbReference type="ARBA" id="ARBA00023180"/>
    </source>
</evidence>
<name>W2T477_NECAM</name>
<keyword evidence="4" id="KW-1185">Reference proteome</keyword>
<dbReference type="Gene3D" id="3.40.720.10">
    <property type="entry name" value="Alkaline Phosphatase, subunit A"/>
    <property type="match status" value="1"/>
</dbReference>
<evidence type="ECO:0000313" key="4">
    <source>
        <dbReference type="Proteomes" id="UP000053676"/>
    </source>
</evidence>
<dbReference type="SUPFAM" id="SSF53649">
    <property type="entry name" value="Alkaline phosphatase-like"/>
    <property type="match status" value="1"/>
</dbReference>
<dbReference type="InterPro" id="IPR002591">
    <property type="entry name" value="Phosphodiest/P_Trfase"/>
</dbReference>
<dbReference type="Proteomes" id="UP000053676">
    <property type="component" value="Unassembled WGS sequence"/>
</dbReference>
<reference evidence="4" key="1">
    <citation type="journal article" date="2014" name="Nat. Genet.">
        <title>Genome of the human hookworm Necator americanus.</title>
        <authorList>
            <person name="Tang Y.T."/>
            <person name="Gao X."/>
            <person name="Rosa B.A."/>
            <person name="Abubucker S."/>
            <person name="Hallsworth-Pepin K."/>
            <person name="Martin J."/>
            <person name="Tyagi R."/>
            <person name="Heizer E."/>
            <person name="Zhang X."/>
            <person name="Bhonagiri-Palsikar V."/>
            <person name="Minx P."/>
            <person name="Warren W.C."/>
            <person name="Wang Q."/>
            <person name="Zhan B."/>
            <person name="Hotez P.J."/>
            <person name="Sternberg P.W."/>
            <person name="Dougall A."/>
            <person name="Gaze S.T."/>
            <person name="Mulvenna J."/>
            <person name="Sotillo J."/>
            <person name="Ranganathan S."/>
            <person name="Rabelo E.M."/>
            <person name="Wilson R.K."/>
            <person name="Felgner P.L."/>
            <person name="Bethony J."/>
            <person name="Hawdon J.M."/>
            <person name="Gasser R.B."/>
            <person name="Loukas A."/>
            <person name="Mitreva M."/>
        </authorList>
    </citation>
    <scope>NUCLEOTIDE SEQUENCE [LARGE SCALE GENOMIC DNA]</scope>
</reference>
<proteinExistence type="predicted"/>
<sequence length="263" mass="29256">MQLTNSTQYISDSINDPEIISASGVIGRVYKHRSAAPVSQLMRPFECDQGKKWKVYQRSTIPTRKHYQKTKRVGDVIVEGNLGTSFYSTPADDWHLSADHGYDYIRSPMQTIFFAMGPSIKKGVVLPAFQNIEECLAIGVPGAVDCRSCSAEQLAQQEPIAESTECQIVVSTPSHIYRVLIACAGPWSVDGASCVNSSDTMVLSFIFPVMEKDFNCLPKGELLLDYTARLLDVELITGLRFLFPGLSQMHTLQLKTHITTDIW</sequence>
<accession>W2T477</accession>
<dbReference type="PANTHER" id="PTHR10151">
    <property type="entry name" value="ECTONUCLEOTIDE PYROPHOSPHATASE/PHOSPHODIESTERASE"/>
    <property type="match status" value="1"/>
</dbReference>
<dbReference type="GO" id="GO:0055120">
    <property type="term" value="C:striated muscle dense body"/>
    <property type="evidence" value="ECO:0007669"/>
    <property type="project" value="TreeGrafter"/>
</dbReference>
<dbReference type="InterPro" id="IPR044929">
    <property type="entry name" value="DNA/RNA_non-sp_Endonuclease_sf"/>
</dbReference>
<organism evidence="3 4">
    <name type="scientific">Necator americanus</name>
    <name type="common">Human hookworm</name>
    <dbReference type="NCBI Taxonomy" id="51031"/>
    <lineage>
        <taxon>Eukaryota</taxon>
        <taxon>Metazoa</taxon>
        <taxon>Ecdysozoa</taxon>
        <taxon>Nematoda</taxon>
        <taxon>Chromadorea</taxon>
        <taxon>Rhabditida</taxon>
        <taxon>Rhabditina</taxon>
        <taxon>Rhabditomorpha</taxon>
        <taxon>Strongyloidea</taxon>
        <taxon>Ancylostomatidae</taxon>
        <taxon>Bunostominae</taxon>
        <taxon>Necator</taxon>
    </lineage>
</organism>
<dbReference type="OrthoDB" id="415411at2759"/>
<dbReference type="InterPro" id="IPR017850">
    <property type="entry name" value="Alkaline_phosphatase_core_sf"/>
</dbReference>
<dbReference type="GO" id="GO:0016787">
    <property type="term" value="F:hydrolase activity"/>
    <property type="evidence" value="ECO:0007669"/>
    <property type="project" value="UniProtKB-KW"/>
</dbReference>
<dbReference type="GO" id="GO:0016529">
    <property type="term" value="C:sarcoplasmic reticulum"/>
    <property type="evidence" value="ECO:0007669"/>
    <property type="project" value="TreeGrafter"/>
</dbReference>
<dbReference type="PANTHER" id="PTHR10151:SF114">
    <property type="entry name" value="ECTONUCLEOTIDE PYROPHOSPHATASE_PHOSPHODIESTERASE C27A7.3"/>
    <property type="match status" value="1"/>
</dbReference>
<gene>
    <name evidence="3" type="ORF">NECAME_11968</name>
</gene>
<dbReference type="Pfam" id="PF01663">
    <property type="entry name" value="Phosphodiest"/>
    <property type="match status" value="1"/>
</dbReference>
<evidence type="ECO:0000256" key="1">
    <source>
        <dbReference type="ARBA" id="ARBA00022801"/>
    </source>
</evidence>
<keyword evidence="1" id="KW-0378">Hydrolase</keyword>
<dbReference type="GO" id="GO:0031674">
    <property type="term" value="C:I band"/>
    <property type="evidence" value="ECO:0007669"/>
    <property type="project" value="TreeGrafter"/>
</dbReference>
<evidence type="ECO:0000313" key="3">
    <source>
        <dbReference type="EMBL" id="ETN76051.1"/>
    </source>
</evidence>
<dbReference type="AlphaFoldDB" id="W2T477"/>
<dbReference type="KEGG" id="nai:NECAME_11968"/>
<keyword evidence="2" id="KW-0325">Glycoprotein</keyword>